<keyword evidence="2" id="KW-1133">Transmembrane helix</keyword>
<dbReference type="EMBL" id="JAULSW010000008">
    <property type="protein sequence ID" value="KAK3372293.1"/>
    <property type="molecule type" value="Genomic_DNA"/>
</dbReference>
<proteinExistence type="predicted"/>
<evidence type="ECO:0000313" key="4">
    <source>
        <dbReference type="Proteomes" id="UP001285441"/>
    </source>
</evidence>
<keyword evidence="2" id="KW-0812">Transmembrane</keyword>
<comment type="caution">
    <text evidence="3">The sequence shown here is derived from an EMBL/GenBank/DDBJ whole genome shotgun (WGS) entry which is preliminary data.</text>
</comment>
<name>A0AAE0K8W8_9PEZI</name>
<evidence type="ECO:0000313" key="3">
    <source>
        <dbReference type="EMBL" id="KAK3372293.1"/>
    </source>
</evidence>
<protein>
    <submittedName>
        <fullName evidence="3">Uncharacterized protein</fullName>
    </submittedName>
</protein>
<dbReference type="AlphaFoldDB" id="A0AAE0K8W8"/>
<organism evidence="3 4">
    <name type="scientific">Podospora didyma</name>
    <dbReference type="NCBI Taxonomy" id="330526"/>
    <lineage>
        <taxon>Eukaryota</taxon>
        <taxon>Fungi</taxon>
        <taxon>Dikarya</taxon>
        <taxon>Ascomycota</taxon>
        <taxon>Pezizomycotina</taxon>
        <taxon>Sordariomycetes</taxon>
        <taxon>Sordariomycetidae</taxon>
        <taxon>Sordariales</taxon>
        <taxon>Podosporaceae</taxon>
        <taxon>Podospora</taxon>
    </lineage>
</organism>
<evidence type="ECO:0000256" key="1">
    <source>
        <dbReference type="SAM" id="MobiDB-lite"/>
    </source>
</evidence>
<evidence type="ECO:0000256" key="2">
    <source>
        <dbReference type="SAM" id="Phobius"/>
    </source>
</evidence>
<dbReference type="Proteomes" id="UP001285441">
    <property type="component" value="Unassembled WGS sequence"/>
</dbReference>
<gene>
    <name evidence="3" type="ORF">B0H63DRAFT_484268</name>
</gene>
<feature type="region of interest" description="Disordered" evidence="1">
    <location>
        <begin position="1"/>
        <end position="27"/>
    </location>
</feature>
<reference evidence="3" key="2">
    <citation type="submission" date="2023-06" db="EMBL/GenBank/DDBJ databases">
        <authorList>
            <consortium name="Lawrence Berkeley National Laboratory"/>
            <person name="Haridas S."/>
            <person name="Hensen N."/>
            <person name="Bonometti L."/>
            <person name="Westerberg I."/>
            <person name="Brannstrom I.O."/>
            <person name="Guillou S."/>
            <person name="Cros-Aarteil S."/>
            <person name="Calhoun S."/>
            <person name="Kuo A."/>
            <person name="Mondo S."/>
            <person name="Pangilinan J."/>
            <person name="Riley R."/>
            <person name="LaButti K."/>
            <person name="Andreopoulos B."/>
            <person name="Lipzen A."/>
            <person name="Chen C."/>
            <person name="Yanf M."/>
            <person name="Daum C."/>
            <person name="Ng V."/>
            <person name="Clum A."/>
            <person name="Steindorff A."/>
            <person name="Ohm R."/>
            <person name="Martin F."/>
            <person name="Silar P."/>
            <person name="Natvig D."/>
            <person name="Lalanne C."/>
            <person name="Gautier V."/>
            <person name="Ament-velasquez S.L."/>
            <person name="Kruys A."/>
            <person name="Hutchinson M.I."/>
            <person name="Powell A.J."/>
            <person name="Barry K."/>
            <person name="Miller A.N."/>
            <person name="Grigoriev I.V."/>
            <person name="Debuchy R."/>
            <person name="Gladieux P."/>
            <person name="Thoren M.H."/>
            <person name="Johannesson H."/>
        </authorList>
    </citation>
    <scope>NUCLEOTIDE SEQUENCE</scope>
    <source>
        <strain evidence="3">CBS 232.78</strain>
    </source>
</reference>
<keyword evidence="2" id="KW-0472">Membrane</keyword>
<feature type="transmembrane region" description="Helical" evidence="2">
    <location>
        <begin position="43"/>
        <end position="60"/>
    </location>
</feature>
<keyword evidence="4" id="KW-1185">Reference proteome</keyword>
<feature type="transmembrane region" description="Helical" evidence="2">
    <location>
        <begin position="72"/>
        <end position="94"/>
    </location>
</feature>
<reference evidence="3" key="1">
    <citation type="journal article" date="2023" name="Mol. Phylogenet. Evol.">
        <title>Genome-scale phylogeny and comparative genomics of the fungal order Sordariales.</title>
        <authorList>
            <person name="Hensen N."/>
            <person name="Bonometti L."/>
            <person name="Westerberg I."/>
            <person name="Brannstrom I.O."/>
            <person name="Guillou S."/>
            <person name="Cros-Aarteil S."/>
            <person name="Calhoun S."/>
            <person name="Haridas S."/>
            <person name="Kuo A."/>
            <person name="Mondo S."/>
            <person name="Pangilinan J."/>
            <person name="Riley R."/>
            <person name="LaButti K."/>
            <person name="Andreopoulos B."/>
            <person name="Lipzen A."/>
            <person name="Chen C."/>
            <person name="Yan M."/>
            <person name="Daum C."/>
            <person name="Ng V."/>
            <person name="Clum A."/>
            <person name="Steindorff A."/>
            <person name="Ohm R.A."/>
            <person name="Martin F."/>
            <person name="Silar P."/>
            <person name="Natvig D.O."/>
            <person name="Lalanne C."/>
            <person name="Gautier V."/>
            <person name="Ament-Velasquez S.L."/>
            <person name="Kruys A."/>
            <person name="Hutchinson M.I."/>
            <person name="Powell A.J."/>
            <person name="Barry K."/>
            <person name="Miller A.N."/>
            <person name="Grigoriev I.V."/>
            <person name="Debuchy R."/>
            <person name="Gladieux P."/>
            <person name="Hiltunen Thoren M."/>
            <person name="Johannesson H."/>
        </authorList>
    </citation>
    <scope>NUCLEOTIDE SEQUENCE</scope>
    <source>
        <strain evidence="3">CBS 232.78</strain>
    </source>
</reference>
<accession>A0AAE0K8W8</accession>
<sequence length="98" mass="10288">MHLSSGDQFDLLRQPSSSTQREYPNGTIPESVGVGRCLLGRPISFVVLKALLVVLVTPVLPPMKGGNVVDMVAVFSMHVALVSCSNVGMFHGGILGGP</sequence>